<dbReference type="EMBL" id="CP093313">
    <property type="protein sequence ID" value="UWZ82391.1"/>
    <property type="molecule type" value="Genomic_DNA"/>
</dbReference>
<dbReference type="Gene3D" id="2.120.10.30">
    <property type="entry name" value="TolB, C-terminal domain"/>
    <property type="match status" value="1"/>
</dbReference>
<dbReference type="InterPro" id="IPR036909">
    <property type="entry name" value="Cyt_c-like_dom_sf"/>
</dbReference>
<dbReference type="InterPro" id="IPR011042">
    <property type="entry name" value="6-blade_b-propeller_TolB-like"/>
</dbReference>
<dbReference type="GO" id="GO:0046872">
    <property type="term" value="F:metal ion binding"/>
    <property type="evidence" value="ECO:0007669"/>
    <property type="project" value="UniProtKB-KW"/>
</dbReference>
<dbReference type="InterPro" id="IPR009056">
    <property type="entry name" value="Cyt_c-like_dom"/>
</dbReference>
<evidence type="ECO:0000256" key="5">
    <source>
        <dbReference type="SAM" id="MobiDB-lite"/>
    </source>
</evidence>
<keyword evidence="9" id="KW-1185">Reference proteome</keyword>
<dbReference type="PROSITE" id="PS51007">
    <property type="entry name" value="CYTC"/>
    <property type="match status" value="1"/>
</dbReference>
<dbReference type="Pfam" id="PF07995">
    <property type="entry name" value="GSDH"/>
    <property type="match status" value="2"/>
</dbReference>
<name>A0A9J7BI55_9BACT</name>
<evidence type="ECO:0000259" key="7">
    <source>
        <dbReference type="PROSITE" id="PS51007"/>
    </source>
</evidence>
<evidence type="ECO:0000313" key="9">
    <source>
        <dbReference type="Proteomes" id="UP001059380"/>
    </source>
</evidence>
<dbReference type="SUPFAM" id="SSF50952">
    <property type="entry name" value="Soluble quinoprotein glucose dehydrogenase"/>
    <property type="match status" value="1"/>
</dbReference>
<keyword evidence="6" id="KW-0732">Signal</keyword>
<proteinExistence type="predicted"/>
<keyword evidence="3 4" id="KW-0408">Iron</keyword>
<evidence type="ECO:0000256" key="2">
    <source>
        <dbReference type="ARBA" id="ARBA00022723"/>
    </source>
</evidence>
<dbReference type="PANTHER" id="PTHR19328">
    <property type="entry name" value="HEDGEHOG-INTERACTING PROTEIN"/>
    <property type="match status" value="1"/>
</dbReference>
<dbReference type="InterPro" id="IPR011041">
    <property type="entry name" value="Quinoprot_gluc/sorb_DH_b-prop"/>
</dbReference>
<evidence type="ECO:0000256" key="4">
    <source>
        <dbReference type="PROSITE-ProRule" id="PRU00433"/>
    </source>
</evidence>
<dbReference type="KEGG" id="orp:MOP44_17655"/>
<accession>A0A9J7BI55</accession>
<keyword evidence="1 4" id="KW-0349">Heme</keyword>
<dbReference type="PANTHER" id="PTHR19328:SF75">
    <property type="entry name" value="ALDOSE SUGAR DEHYDROGENASE YLII"/>
    <property type="match status" value="1"/>
</dbReference>
<feature type="region of interest" description="Disordered" evidence="5">
    <location>
        <begin position="414"/>
        <end position="438"/>
    </location>
</feature>
<protein>
    <submittedName>
        <fullName evidence="8">PQQ-dependent sugar dehydrogenase</fullName>
    </submittedName>
</protein>
<evidence type="ECO:0000256" key="1">
    <source>
        <dbReference type="ARBA" id="ARBA00022617"/>
    </source>
</evidence>
<dbReference type="Gene3D" id="1.10.760.10">
    <property type="entry name" value="Cytochrome c-like domain"/>
    <property type="match status" value="1"/>
</dbReference>
<dbReference type="RefSeq" id="WP_260791575.1">
    <property type="nucleotide sequence ID" value="NZ_CP093313.1"/>
</dbReference>
<evidence type="ECO:0000313" key="8">
    <source>
        <dbReference type="EMBL" id="UWZ82391.1"/>
    </source>
</evidence>
<dbReference type="GO" id="GO:0020037">
    <property type="term" value="F:heme binding"/>
    <property type="evidence" value="ECO:0007669"/>
    <property type="project" value="InterPro"/>
</dbReference>
<gene>
    <name evidence="8" type="ORF">MOP44_17655</name>
</gene>
<feature type="domain" description="Cytochrome c" evidence="7">
    <location>
        <begin position="436"/>
        <end position="521"/>
    </location>
</feature>
<keyword evidence="2 4" id="KW-0479">Metal-binding</keyword>
<evidence type="ECO:0000256" key="3">
    <source>
        <dbReference type="ARBA" id="ARBA00023004"/>
    </source>
</evidence>
<sequence>MKHLTIAALSLALASSSAYAQVNAGEQKDDPNLPFTITQVTTLSLPWRIAFLPDGRMLITEKTGGLQLVTQQGEKTPVTNVPAVLWEGQGGMLGVFTSPHYAQDHSVYLTYSEPGDGGSSLALARAQLKIGDNTASLENLKVIWRDGERGEGGQFGAAIAFSPDSKYLYLSSGDRQRMTPAQDPNQPLGKILRLTLDGKPAPGNPMAGKTGAATVPIINPPDDTEKAKPAPVVRTYTFPGPNLTPSETWASGFRTPYGLAFAPDGRLWEVEHGPRGGDELNLIERGKNYGWPLVSYGHNYNGVPIPSPDTRADLAKPVIYWDPVIAPGNLMFYKGAMFPQWDGSAFVSGLSTEALVRITFDGKGGAQAVDRWKVGHRVRDVEVAPDGALWMVEDAKPGGLFRLTPVGMAVAAPKAPAAQPGTPAQPPSESAAAGTSDADHAKSIIDNNNCLLCHRIGRTGGDMGPSLNGVGTRRTADQITSTIMSPPAKTSAGTTNPMPPYKDKISEEDLKKLVEYLRTLPATP</sequence>
<organism evidence="8 9">
    <name type="scientific">Occallatibacter riparius</name>
    <dbReference type="NCBI Taxonomy" id="1002689"/>
    <lineage>
        <taxon>Bacteria</taxon>
        <taxon>Pseudomonadati</taxon>
        <taxon>Acidobacteriota</taxon>
        <taxon>Terriglobia</taxon>
        <taxon>Terriglobales</taxon>
        <taxon>Acidobacteriaceae</taxon>
        <taxon>Occallatibacter</taxon>
    </lineage>
</organism>
<dbReference type="AlphaFoldDB" id="A0A9J7BI55"/>
<dbReference type="Proteomes" id="UP001059380">
    <property type="component" value="Chromosome"/>
</dbReference>
<feature type="region of interest" description="Disordered" evidence="5">
    <location>
        <begin position="484"/>
        <end position="507"/>
    </location>
</feature>
<feature type="signal peptide" evidence="6">
    <location>
        <begin position="1"/>
        <end position="20"/>
    </location>
</feature>
<dbReference type="Pfam" id="PF00034">
    <property type="entry name" value="Cytochrom_C"/>
    <property type="match status" value="1"/>
</dbReference>
<evidence type="ECO:0000256" key="6">
    <source>
        <dbReference type="SAM" id="SignalP"/>
    </source>
</evidence>
<feature type="chain" id="PRO_5039900833" evidence="6">
    <location>
        <begin position="21"/>
        <end position="524"/>
    </location>
</feature>
<reference evidence="8" key="1">
    <citation type="submission" date="2021-04" db="EMBL/GenBank/DDBJ databases">
        <title>Phylogenetic analysis of Acidobacteriaceae.</title>
        <authorList>
            <person name="Qiu L."/>
            <person name="Zhang Q."/>
        </authorList>
    </citation>
    <scope>NUCLEOTIDE SEQUENCE</scope>
    <source>
        <strain evidence="8">DSM 25168</strain>
    </source>
</reference>
<dbReference type="GO" id="GO:0009055">
    <property type="term" value="F:electron transfer activity"/>
    <property type="evidence" value="ECO:0007669"/>
    <property type="project" value="InterPro"/>
</dbReference>
<dbReference type="InterPro" id="IPR012938">
    <property type="entry name" value="Glc/Sorbosone_DH"/>
</dbReference>
<dbReference type="SUPFAM" id="SSF46626">
    <property type="entry name" value="Cytochrome c"/>
    <property type="match status" value="1"/>
</dbReference>